<name>A0A1X1XB50_9MYCO</name>
<reference evidence="2 3" key="1">
    <citation type="submission" date="2016-01" db="EMBL/GenBank/DDBJ databases">
        <title>The new phylogeny of the genus Mycobacterium.</title>
        <authorList>
            <person name="Tarcisio F."/>
            <person name="Conor M."/>
            <person name="Antonella G."/>
            <person name="Elisabetta G."/>
            <person name="Giulia F.S."/>
            <person name="Sara T."/>
            <person name="Anna F."/>
            <person name="Clotilde B."/>
            <person name="Roberto B."/>
            <person name="Veronica D.S."/>
            <person name="Fabio R."/>
            <person name="Monica P."/>
            <person name="Olivier J."/>
            <person name="Enrico T."/>
            <person name="Nicola S."/>
        </authorList>
    </citation>
    <scope>NUCLEOTIDE SEQUENCE [LARGE SCALE GENOMIC DNA]</scope>
    <source>
        <strain evidence="2 3">DSM 45166</strain>
    </source>
</reference>
<sequence>MLASGAQWQDVAVPPTVPVVTRRRVLAGGAALAALGITATACGSRQERPPAVDPLKAQLALARHDSELATAAATAESPRVAAALKQVASEREQHATALSAEIDRVAGITSSTSSSTTTTTTSAPPGPPPALSDVVGSLRASAASASQLAMSESGYRAGLMGSIAAACTAAYTVGLVLKDTAP</sequence>
<dbReference type="AlphaFoldDB" id="A0A1X1XB50"/>
<evidence type="ECO:0000313" key="3">
    <source>
        <dbReference type="Proteomes" id="UP000193487"/>
    </source>
</evidence>
<evidence type="ECO:0008006" key="4">
    <source>
        <dbReference type="Google" id="ProtNLM"/>
    </source>
</evidence>
<proteinExistence type="predicted"/>
<evidence type="ECO:0000313" key="2">
    <source>
        <dbReference type="EMBL" id="ORV95898.1"/>
    </source>
</evidence>
<accession>A0A1X1XB50</accession>
<dbReference type="EMBL" id="LQPE01000178">
    <property type="protein sequence ID" value="ORV95898.1"/>
    <property type="molecule type" value="Genomic_DNA"/>
</dbReference>
<comment type="caution">
    <text evidence="2">The sequence shown here is derived from an EMBL/GenBank/DDBJ whole genome shotgun (WGS) entry which is preliminary data.</text>
</comment>
<protein>
    <recommendedName>
        <fullName evidence="4">Tat pathway signal protein</fullName>
    </recommendedName>
</protein>
<dbReference type="Proteomes" id="UP000193487">
    <property type="component" value="Unassembled WGS sequence"/>
</dbReference>
<organism evidence="2 3">
    <name type="scientific">Mycobacterium kyorinense</name>
    <dbReference type="NCBI Taxonomy" id="487514"/>
    <lineage>
        <taxon>Bacteria</taxon>
        <taxon>Bacillati</taxon>
        <taxon>Actinomycetota</taxon>
        <taxon>Actinomycetes</taxon>
        <taxon>Mycobacteriales</taxon>
        <taxon>Mycobacteriaceae</taxon>
        <taxon>Mycobacterium</taxon>
    </lineage>
</organism>
<feature type="compositionally biased region" description="Low complexity" evidence="1">
    <location>
        <begin position="109"/>
        <end position="122"/>
    </location>
</feature>
<evidence type="ECO:0000256" key="1">
    <source>
        <dbReference type="SAM" id="MobiDB-lite"/>
    </source>
</evidence>
<gene>
    <name evidence="2" type="ORF">AWC14_17305</name>
</gene>
<feature type="region of interest" description="Disordered" evidence="1">
    <location>
        <begin position="108"/>
        <end position="128"/>
    </location>
</feature>
<dbReference type="RefSeq" id="WP_081968033.1">
    <property type="nucleotide sequence ID" value="NZ_BBKA01000028.1"/>
</dbReference>
<keyword evidence="3" id="KW-1185">Reference proteome</keyword>